<accession>A0ABT2UX48</accession>
<sequence length="113" mass="13125">MSAVTRDLLKNYTEGIQRIYGKSLDAVILYGSYARGDYTEDSDIDIMILVDLSEEEIQKSRDRVSDFTYDFNMDYDLLIMPVVKGMAHFKYWSEAYPFYQNVEKEGVNLYAAS</sequence>
<dbReference type="EMBL" id="JAOQJF010000006">
    <property type="protein sequence ID" value="MCU6799215.1"/>
    <property type="molecule type" value="Genomic_DNA"/>
</dbReference>
<gene>
    <name evidence="2" type="ORF">OCV69_04565</name>
</gene>
<evidence type="ECO:0000313" key="2">
    <source>
        <dbReference type="EMBL" id="MCU6799215.1"/>
    </source>
</evidence>
<keyword evidence="3" id="KW-1185">Reference proteome</keyword>
<organism evidence="2 3">
    <name type="scientific">Alitiscatomonas aceti</name>
    <dbReference type="NCBI Taxonomy" id="2981724"/>
    <lineage>
        <taxon>Bacteria</taxon>
        <taxon>Bacillati</taxon>
        <taxon>Bacillota</taxon>
        <taxon>Clostridia</taxon>
        <taxon>Lachnospirales</taxon>
        <taxon>Lachnospiraceae</taxon>
        <taxon>Alitiscatomonas</taxon>
    </lineage>
</organism>
<feature type="domain" description="Polymerase nucleotidyl transferase" evidence="1">
    <location>
        <begin position="17"/>
        <end position="70"/>
    </location>
</feature>
<protein>
    <submittedName>
        <fullName evidence="2">Nucleotidyltransferase domain-containing protein</fullName>
    </submittedName>
</protein>
<dbReference type="Proteomes" id="UP001652395">
    <property type="component" value="Unassembled WGS sequence"/>
</dbReference>
<evidence type="ECO:0000259" key="1">
    <source>
        <dbReference type="Pfam" id="PF01909"/>
    </source>
</evidence>
<dbReference type="Gene3D" id="3.30.460.10">
    <property type="entry name" value="Beta Polymerase, domain 2"/>
    <property type="match status" value="1"/>
</dbReference>
<dbReference type="InterPro" id="IPR052548">
    <property type="entry name" value="Type_VII_TA_antitoxin"/>
</dbReference>
<dbReference type="Pfam" id="PF01909">
    <property type="entry name" value="NTP_transf_2"/>
    <property type="match status" value="1"/>
</dbReference>
<dbReference type="PANTHER" id="PTHR33933:SF1">
    <property type="entry name" value="PROTEIN ADENYLYLTRANSFERASE MNTA-RELATED"/>
    <property type="match status" value="1"/>
</dbReference>
<dbReference type="PANTHER" id="PTHR33933">
    <property type="entry name" value="NUCLEOTIDYLTRANSFERASE"/>
    <property type="match status" value="1"/>
</dbReference>
<evidence type="ECO:0000313" key="3">
    <source>
        <dbReference type="Proteomes" id="UP001652395"/>
    </source>
</evidence>
<proteinExistence type="predicted"/>
<dbReference type="InterPro" id="IPR002934">
    <property type="entry name" value="Polymerase_NTP_transf_dom"/>
</dbReference>
<dbReference type="CDD" id="cd05403">
    <property type="entry name" value="NT_KNTase_like"/>
    <property type="match status" value="1"/>
</dbReference>
<reference evidence="2 3" key="1">
    <citation type="journal article" date="2021" name="ISME Commun">
        <title>Automated analysis of genomic sequences facilitates high-throughput and comprehensive description of bacteria.</title>
        <authorList>
            <person name="Hitch T.C.A."/>
        </authorList>
    </citation>
    <scope>NUCLEOTIDE SEQUENCE [LARGE SCALE GENOMIC DNA]</scope>
    <source>
        <strain evidence="3">f_CCE</strain>
    </source>
</reference>
<dbReference type="InterPro" id="IPR043519">
    <property type="entry name" value="NT_sf"/>
</dbReference>
<dbReference type="SUPFAM" id="SSF81301">
    <property type="entry name" value="Nucleotidyltransferase"/>
    <property type="match status" value="1"/>
</dbReference>
<comment type="caution">
    <text evidence="2">The sequence shown here is derived from an EMBL/GenBank/DDBJ whole genome shotgun (WGS) entry which is preliminary data.</text>
</comment>
<name>A0ABT2UX48_9FIRM</name>
<dbReference type="RefSeq" id="WP_262563004.1">
    <property type="nucleotide sequence ID" value="NZ_JAOQJF010000006.1"/>
</dbReference>